<dbReference type="InterPro" id="IPR013785">
    <property type="entry name" value="Aldolase_TIM"/>
</dbReference>
<evidence type="ECO:0000256" key="5">
    <source>
        <dbReference type="ARBA" id="ARBA00023270"/>
    </source>
</evidence>
<dbReference type="GO" id="GO:0005737">
    <property type="term" value="C:cytoplasm"/>
    <property type="evidence" value="ECO:0007669"/>
    <property type="project" value="InterPro"/>
</dbReference>
<dbReference type="PANTHER" id="PTHR10889">
    <property type="entry name" value="DEOXYRIBOSE-PHOSPHATE ALDOLASE"/>
    <property type="match status" value="1"/>
</dbReference>
<keyword evidence="10" id="KW-1185">Reference proteome</keyword>
<comment type="caution">
    <text evidence="9">The sequence shown here is derived from an EMBL/GenBank/DDBJ whole genome shotgun (WGS) entry which is preliminary data.</text>
</comment>
<dbReference type="Pfam" id="PF01791">
    <property type="entry name" value="DeoC"/>
    <property type="match status" value="1"/>
</dbReference>
<evidence type="ECO:0000256" key="7">
    <source>
        <dbReference type="ARBA" id="ARBA00032755"/>
    </source>
</evidence>
<dbReference type="Gene3D" id="3.20.20.70">
    <property type="entry name" value="Aldolase class I"/>
    <property type="match status" value="1"/>
</dbReference>
<dbReference type="InterPro" id="IPR002915">
    <property type="entry name" value="DeoC/FbaB/LacD_aldolase"/>
</dbReference>
<evidence type="ECO:0000313" key="10">
    <source>
        <dbReference type="Proteomes" id="UP000053240"/>
    </source>
</evidence>
<evidence type="ECO:0000313" key="9">
    <source>
        <dbReference type="EMBL" id="KPJ21272.1"/>
    </source>
</evidence>
<evidence type="ECO:0000256" key="2">
    <source>
        <dbReference type="ARBA" id="ARBA00009473"/>
    </source>
</evidence>
<dbReference type="STRING" id="76193.A0A0N0PFU7"/>
<dbReference type="GO" id="GO:0004139">
    <property type="term" value="F:deoxyribose-phosphate aldolase activity"/>
    <property type="evidence" value="ECO:0007669"/>
    <property type="project" value="UniProtKB-EC"/>
</dbReference>
<dbReference type="Proteomes" id="UP000053240">
    <property type="component" value="Unassembled WGS sequence"/>
</dbReference>
<dbReference type="EMBL" id="LADJ01034764">
    <property type="protein sequence ID" value="KPJ21272.1"/>
    <property type="molecule type" value="Genomic_DNA"/>
</dbReference>
<sequence>AANPLKCDLLNKLGIDNNKLRTAAVCVYPARVPDAYDIIKQMGLTDTIQIASVATGFPSGQYPLESRLQEIKFAVSKGATEIDVVLDRSLVLMGKWDEVYNEVVQMRQACGNAHLKVILGVGELGSYENVSIAHSLY</sequence>
<name>A0A0N0PFU7_PAPMA</name>
<feature type="non-terminal residue" evidence="9">
    <location>
        <position position="1"/>
    </location>
</feature>
<keyword evidence="5" id="KW-0704">Schiff base</keyword>
<accession>A0A0N0PFU7</accession>
<dbReference type="GO" id="GO:0009264">
    <property type="term" value="P:deoxyribonucleotide catabolic process"/>
    <property type="evidence" value="ECO:0007669"/>
    <property type="project" value="InterPro"/>
</dbReference>
<organism evidence="9 10">
    <name type="scientific">Papilio machaon</name>
    <name type="common">Old World swallowtail butterfly</name>
    <dbReference type="NCBI Taxonomy" id="76193"/>
    <lineage>
        <taxon>Eukaryota</taxon>
        <taxon>Metazoa</taxon>
        <taxon>Ecdysozoa</taxon>
        <taxon>Arthropoda</taxon>
        <taxon>Hexapoda</taxon>
        <taxon>Insecta</taxon>
        <taxon>Pterygota</taxon>
        <taxon>Neoptera</taxon>
        <taxon>Endopterygota</taxon>
        <taxon>Lepidoptera</taxon>
        <taxon>Glossata</taxon>
        <taxon>Ditrysia</taxon>
        <taxon>Papilionoidea</taxon>
        <taxon>Papilionidae</taxon>
        <taxon>Papilioninae</taxon>
        <taxon>Papilio</taxon>
    </lineage>
</organism>
<dbReference type="InterPro" id="IPR011343">
    <property type="entry name" value="DeoC"/>
</dbReference>
<dbReference type="GO" id="GO:0046386">
    <property type="term" value="P:deoxyribose phosphate catabolic process"/>
    <property type="evidence" value="ECO:0007669"/>
    <property type="project" value="UniProtKB-UniPathway"/>
</dbReference>
<dbReference type="PANTHER" id="PTHR10889:SF3">
    <property type="entry name" value="DEOXYRIBOSE-PHOSPHATE ALDOLASE"/>
    <property type="match status" value="1"/>
</dbReference>
<keyword evidence="4" id="KW-0456">Lyase</keyword>
<evidence type="ECO:0000256" key="6">
    <source>
        <dbReference type="ARBA" id="ARBA00031814"/>
    </source>
</evidence>
<dbReference type="InParanoid" id="A0A0N0PFU7"/>
<reference evidence="9 10" key="1">
    <citation type="journal article" date="2015" name="Nat. Commun.">
        <title>Outbred genome sequencing and CRISPR/Cas9 gene editing in butterflies.</title>
        <authorList>
            <person name="Li X."/>
            <person name="Fan D."/>
            <person name="Zhang W."/>
            <person name="Liu G."/>
            <person name="Zhang L."/>
            <person name="Zhao L."/>
            <person name="Fang X."/>
            <person name="Chen L."/>
            <person name="Dong Y."/>
            <person name="Chen Y."/>
            <person name="Ding Y."/>
            <person name="Zhao R."/>
            <person name="Feng M."/>
            <person name="Zhu Y."/>
            <person name="Feng Y."/>
            <person name="Jiang X."/>
            <person name="Zhu D."/>
            <person name="Xiang H."/>
            <person name="Feng X."/>
            <person name="Li S."/>
            <person name="Wang J."/>
            <person name="Zhang G."/>
            <person name="Kronforst M.R."/>
            <person name="Wang W."/>
        </authorList>
    </citation>
    <scope>NUCLEOTIDE SEQUENCE [LARGE SCALE GENOMIC DNA]</scope>
    <source>
        <strain evidence="9">Ya'a_city_454_Pm</strain>
        <tissue evidence="9">Whole body</tissue>
    </source>
</reference>
<gene>
    <name evidence="9" type="ORF">RR48_00276</name>
</gene>
<dbReference type="GO" id="GO:0016052">
    <property type="term" value="P:carbohydrate catabolic process"/>
    <property type="evidence" value="ECO:0007669"/>
    <property type="project" value="TreeGrafter"/>
</dbReference>
<evidence type="ECO:0000256" key="1">
    <source>
        <dbReference type="ARBA" id="ARBA00004816"/>
    </source>
</evidence>
<evidence type="ECO:0000256" key="3">
    <source>
        <dbReference type="ARBA" id="ARBA00012515"/>
    </source>
</evidence>
<evidence type="ECO:0000256" key="8">
    <source>
        <dbReference type="ARBA" id="ARBA00048791"/>
    </source>
</evidence>
<evidence type="ECO:0000256" key="4">
    <source>
        <dbReference type="ARBA" id="ARBA00023239"/>
    </source>
</evidence>
<dbReference type="SUPFAM" id="SSF51569">
    <property type="entry name" value="Aldolase"/>
    <property type="match status" value="1"/>
</dbReference>
<dbReference type="UniPathway" id="UPA00002">
    <property type="reaction ID" value="UER00468"/>
</dbReference>
<dbReference type="EC" id="4.1.2.4" evidence="3"/>
<dbReference type="AlphaFoldDB" id="A0A0N0PFU7"/>
<comment type="similarity">
    <text evidence="2">Belongs to the DeoC/FbaB aldolase family. DeoC type 2 subfamily.</text>
</comment>
<comment type="catalytic activity">
    <reaction evidence="8">
        <text>2-deoxy-D-ribose 5-phosphate = D-glyceraldehyde 3-phosphate + acetaldehyde</text>
        <dbReference type="Rhea" id="RHEA:12821"/>
        <dbReference type="ChEBI" id="CHEBI:15343"/>
        <dbReference type="ChEBI" id="CHEBI:59776"/>
        <dbReference type="ChEBI" id="CHEBI:62877"/>
        <dbReference type="EC" id="4.1.2.4"/>
    </reaction>
</comment>
<proteinExistence type="inferred from homology"/>
<comment type="pathway">
    <text evidence="1">Carbohydrate degradation; 2-deoxy-D-ribose 1-phosphate degradation; D-glyceraldehyde 3-phosphate and acetaldehyde from 2-deoxy-alpha-D-ribose 1-phosphate: step 2/2.</text>
</comment>
<protein>
    <recommendedName>
        <fullName evidence="3">deoxyribose-phosphate aldolase</fullName>
        <ecNumber evidence="3">4.1.2.4</ecNumber>
    </recommendedName>
    <alternativeName>
        <fullName evidence="7">2-deoxy-D-ribose 5-phosphate aldolase</fullName>
    </alternativeName>
    <alternativeName>
        <fullName evidence="6">Phosphodeoxyriboaldolase</fullName>
    </alternativeName>
</protein>